<accession>A0A382WJ60</accession>
<keyword evidence="3" id="KW-0460">Magnesium</keyword>
<proteinExistence type="predicted"/>
<dbReference type="InterPro" id="IPR040442">
    <property type="entry name" value="Pyrv_kinase-like_dom_sf"/>
</dbReference>
<feature type="non-terminal residue" evidence="5">
    <location>
        <position position="189"/>
    </location>
</feature>
<evidence type="ECO:0000259" key="4">
    <source>
        <dbReference type="Pfam" id="PF03328"/>
    </source>
</evidence>
<sequence length="189" mass="20628">MTGDGVDLELIRSLVFVPGNRANMLERAKEFPADIIMVDLEDSVPPEEKVNARNLAIEWVPKLRALRHRVMVRVNSLDTGLTRDELTAVVSPDLAGISLGKVESPQDVRDVASILTSLERSVGIEPGQVKIIPWIENARALVGAYQIATASDRIVGIAFGGEDYTDDMGLERTDTGEEIYFPRATVAVA</sequence>
<dbReference type="SUPFAM" id="SSF51621">
    <property type="entry name" value="Phosphoenolpyruvate/pyruvate domain"/>
    <property type="match status" value="1"/>
</dbReference>
<dbReference type="GO" id="GO:0003824">
    <property type="term" value="F:catalytic activity"/>
    <property type="evidence" value="ECO:0007669"/>
    <property type="project" value="InterPro"/>
</dbReference>
<evidence type="ECO:0000313" key="5">
    <source>
        <dbReference type="EMBL" id="SVD58833.1"/>
    </source>
</evidence>
<keyword evidence="2" id="KW-0479">Metal-binding</keyword>
<dbReference type="PANTHER" id="PTHR32308">
    <property type="entry name" value="LYASE BETA SUBUNIT, PUTATIVE (AFU_ORTHOLOGUE AFUA_4G13030)-RELATED"/>
    <property type="match status" value="1"/>
</dbReference>
<protein>
    <recommendedName>
        <fullName evidence="4">HpcH/HpaI aldolase/citrate lyase domain-containing protein</fullName>
    </recommendedName>
</protein>
<dbReference type="InterPro" id="IPR015813">
    <property type="entry name" value="Pyrv/PenolPyrv_kinase-like_dom"/>
</dbReference>
<evidence type="ECO:0000256" key="3">
    <source>
        <dbReference type="ARBA" id="ARBA00022842"/>
    </source>
</evidence>
<dbReference type="Pfam" id="PF03328">
    <property type="entry name" value="HpcH_HpaI"/>
    <property type="match status" value="1"/>
</dbReference>
<name>A0A382WJ60_9ZZZZ</name>
<evidence type="ECO:0000256" key="1">
    <source>
        <dbReference type="ARBA" id="ARBA00001946"/>
    </source>
</evidence>
<dbReference type="AlphaFoldDB" id="A0A382WJ60"/>
<evidence type="ECO:0000256" key="2">
    <source>
        <dbReference type="ARBA" id="ARBA00022723"/>
    </source>
</evidence>
<comment type="cofactor">
    <cofactor evidence="1">
        <name>Mg(2+)</name>
        <dbReference type="ChEBI" id="CHEBI:18420"/>
    </cofactor>
</comment>
<dbReference type="InterPro" id="IPR005000">
    <property type="entry name" value="Aldolase/citrate-lyase_domain"/>
</dbReference>
<gene>
    <name evidence="5" type="ORF">METZ01_LOCUS411687</name>
</gene>
<dbReference type="EMBL" id="UINC01160278">
    <property type="protein sequence ID" value="SVD58833.1"/>
    <property type="molecule type" value="Genomic_DNA"/>
</dbReference>
<dbReference type="GO" id="GO:0000287">
    <property type="term" value="F:magnesium ion binding"/>
    <property type="evidence" value="ECO:0007669"/>
    <property type="project" value="TreeGrafter"/>
</dbReference>
<dbReference type="GO" id="GO:0006107">
    <property type="term" value="P:oxaloacetate metabolic process"/>
    <property type="evidence" value="ECO:0007669"/>
    <property type="project" value="TreeGrafter"/>
</dbReference>
<dbReference type="PANTHER" id="PTHR32308:SF0">
    <property type="entry name" value="HPCH_HPAI ALDOLASE_CITRATE LYASE DOMAIN-CONTAINING PROTEIN"/>
    <property type="match status" value="1"/>
</dbReference>
<feature type="domain" description="HpcH/HpaI aldolase/citrate lyase" evidence="4">
    <location>
        <begin position="12"/>
        <end position="188"/>
    </location>
</feature>
<dbReference type="Gene3D" id="3.20.20.60">
    <property type="entry name" value="Phosphoenolpyruvate-binding domains"/>
    <property type="match status" value="1"/>
</dbReference>
<organism evidence="5">
    <name type="scientific">marine metagenome</name>
    <dbReference type="NCBI Taxonomy" id="408172"/>
    <lineage>
        <taxon>unclassified sequences</taxon>
        <taxon>metagenomes</taxon>
        <taxon>ecological metagenomes</taxon>
    </lineage>
</organism>
<reference evidence="5" key="1">
    <citation type="submission" date="2018-05" db="EMBL/GenBank/DDBJ databases">
        <authorList>
            <person name="Lanie J.A."/>
            <person name="Ng W.-L."/>
            <person name="Kazmierczak K.M."/>
            <person name="Andrzejewski T.M."/>
            <person name="Davidsen T.M."/>
            <person name="Wayne K.J."/>
            <person name="Tettelin H."/>
            <person name="Glass J.I."/>
            <person name="Rusch D."/>
            <person name="Podicherti R."/>
            <person name="Tsui H.-C.T."/>
            <person name="Winkler M.E."/>
        </authorList>
    </citation>
    <scope>NUCLEOTIDE SEQUENCE</scope>
</reference>